<name>A0A059D6B3_EUCGR</name>
<feature type="domain" description="RNase H type-1" evidence="1">
    <location>
        <begin position="53"/>
        <end position="175"/>
    </location>
</feature>
<proteinExistence type="predicted"/>
<dbReference type="InterPro" id="IPR036397">
    <property type="entry name" value="RNaseH_sf"/>
</dbReference>
<protein>
    <recommendedName>
        <fullName evidence="1">RNase H type-1 domain-containing protein</fullName>
    </recommendedName>
</protein>
<dbReference type="InterPro" id="IPR053151">
    <property type="entry name" value="RNase_H-like"/>
</dbReference>
<organism evidence="2">
    <name type="scientific">Eucalyptus grandis</name>
    <name type="common">Flooded gum</name>
    <dbReference type="NCBI Taxonomy" id="71139"/>
    <lineage>
        <taxon>Eukaryota</taxon>
        <taxon>Viridiplantae</taxon>
        <taxon>Streptophyta</taxon>
        <taxon>Embryophyta</taxon>
        <taxon>Tracheophyta</taxon>
        <taxon>Spermatophyta</taxon>
        <taxon>Magnoliopsida</taxon>
        <taxon>eudicotyledons</taxon>
        <taxon>Gunneridae</taxon>
        <taxon>Pentapetalae</taxon>
        <taxon>rosids</taxon>
        <taxon>malvids</taxon>
        <taxon>Myrtales</taxon>
        <taxon>Myrtaceae</taxon>
        <taxon>Myrtoideae</taxon>
        <taxon>Eucalypteae</taxon>
        <taxon>Eucalyptus</taxon>
    </lineage>
</organism>
<dbReference type="InParanoid" id="A0A059D6B3"/>
<dbReference type="PANTHER" id="PTHR47723:SF24">
    <property type="entry name" value="RNASE H TYPE-1 DOMAIN-CONTAINING PROTEIN"/>
    <property type="match status" value="1"/>
</dbReference>
<dbReference type="STRING" id="71139.A0A059D6B3"/>
<dbReference type="Pfam" id="PF13456">
    <property type="entry name" value="RVT_3"/>
    <property type="match status" value="1"/>
</dbReference>
<dbReference type="PANTHER" id="PTHR47723">
    <property type="entry name" value="OS05G0353850 PROTEIN"/>
    <property type="match status" value="1"/>
</dbReference>
<dbReference type="GO" id="GO:0003676">
    <property type="term" value="F:nucleic acid binding"/>
    <property type="evidence" value="ECO:0007669"/>
    <property type="project" value="InterPro"/>
</dbReference>
<evidence type="ECO:0000259" key="1">
    <source>
        <dbReference type="Pfam" id="PF13456"/>
    </source>
</evidence>
<reference evidence="2" key="1">
    <citation type="submission" date="2013-07" db="EMBL/GenBank/DDBJ databases">
        <title>The genome of Eucalyptus grandis.</title>
        <authorList>
            <person name="Schmutz J."/>
            <person name="Hayes R."/>
            <person name="Myburg A."/>
            <person name="Tuskan G."/>
            <person name="Grattapaglia D."/>
            <person name="Rokhsar D.S."/>
        </authorList>
    </citation>
    <scope>NUCLEOTIDE SEQUENCE</scope>
    <source>
        <tissue evidence="2">Leaf extractions</tissue>
    </source>
</reference>
<dbReference type="InterPro" id="IPR002156">
    <property type="entry name" value="RNaseH_domain"/>
</dbReference>
<dbReference type="EMBL" id="KK198754">
    <property type="protein sequence ID" value="KCW86283.1"/>
    <property type="molecule type" value="Genomic_DNA"/>
</dbReference>
<dbReference type="InterPro" id="IPR044730">
    <property type="entry name" value="RNase_H-like_dom_plant"/>
</dbReference>
<dbReference type="InterPro" id="IPR012337">
    <property type="entry name" value="RNaseH-like_sf"/>
</dbReference>
<dbReference type="Gene3D" id="3.30.420.10">
    <property type="entry name" value="Ribonuclease H-like superfamily/Ribonuclease H"/>
    <property type="match status" value="1"/>
</dbReference>
<sequence length="196" mass="21759">DVRAVIDALALTRIHGISSAQHQGPHESHTAHPAERRSALLWKPPDRGYLKCNIDASHQPGSHEGNVACISRNHQGILTDVYTRRCPAASPFQAEVQALASALNHLLHQGLNMANIIIESDCLAMLEILHEKQSPPWKERALFAEISHLLSLCPNFSLQYCKREANGVADWAAKAHGRSDMVHNWNIFPPLILQNL</sequence>
<dbReference type="OMA" id="CKREANG"/>
<dbReference type="Gramene" id="KCW86283">
    <property type="protein sequence ID" value="KCW86283"/>
    <property type="gene ID" value="EUGRSUZ_B02966"/>
</dbReference>
<dbReference type="GO" id="GO:0004523">
    <property type="term" value="F:RNA-DNA hybrid ribonuclease activity"/>
    <property type="evidence" value="ECO:0007669"/>
    <property type="project" value="InterPro"/>
</dbReference>
<feature type="non-terminal residue" evidence="2">
    <location>
        <position position="1"/>
    </location>
</feature>
<feature type="non-terminal residue" evidence="2">
    <location>
        <position position="196"/>
    </location>
</feature>
<evidence type="ECO:0000313" key="2">
    <source>
        <dbReference type="EMBL" id="KCW86283.1"/>
    </source>
</evidence>
<dbReference type="AlphaFoldDB" id="A0A059D6B3"/>
<gene>
    <name evidence="2" type="ORF">EUGRSUZ_B02966</name>
</gene>
<dbReference type="CDD" id="cd06222">
    <property type="entry name" value="RNase_H_like"/>
    <property type="match status" value="1"/>
</dbReference>
<dbReference type="SUPFAM" id="SSF53098">
    <property type="entry name" value="Ribonuclease H-like"/>
    <property type="match status" value="1"/>
</dbReference>
<accession>A0A059D6B3</accession>